<evidence type="ECO:0000256" key="2">
    <source>
        <dbReference type="ARBA" id="ARBA00023054"/>
    </source>
</evidence>
<evidence type="ECO:0000256" key="3">
    <source>
        <dbReference type="SAM" id="MobiDB-lite"/>
    </source>
</evidence>
<keyword evidence="6" id="KW-1185">Reference proteome</keyword>
<evidence type="ECO:0000313" key="5">
    <source>
        <dbReference type="EMBL" id="MEQ2276020.1"/>
    </source>
</evidence>
<feature type="region of interest" description="Disordered" evidence="3">
    <location>
        <begin position="1"/>
        <end position="25"/>
    </location>
</feature>
<organism evidence="5 6">
    <name type="scientific">Xenotaenia resolanae</name>
    <dbReference type="NCBI Taxonomy" id="208358"/>
    <lineage>
        <taxon>Eukaryota</taxon>
        <taxon>Metazoa</taxon>
        <taxon>Chordata</taxon>
        <taxon>Craniata</taxon>
        <taxon>Vertebrata</taxon>
        <taxon>Euteleostomi</taxon>
        <taxon>Actinopterygii</taxon>
        <taxon>Neopterygii</taxon>
        <taxon>Teleostei</taxon>
        <taxon>Neoteleostei</taxon>
        <taxon>Acanthomorphata</taxon>
        <taxon>Ovalentaria</taxon>
        <taxon>Atherinomorphae</taxon>
        <taxon>Cyprinodontiformes</taxon>
        <taxon>Goodeidae</taxon>
        <taxon>Xenotaenia</taxon>
    </lineage>
</organism>
<dbReference type="EMBL" id="JAHRIM010083927">
    <property type="protein sequence ID" value="MEQ2276020.1"/>
    <property type="molecule type" value="Genomic_DNA"/>
</dbReference>
<feature type="compositionally biased region" description="Basic and acidic residues" evidence="3">
    <location>
        <begin position="1"/>
        <end position="11"/>
    </location>
</feature>
<evidence type="ECO:0000313" key="6">
    <source>
        <dbReference type="Proteomes" id="UP001444071"/>
    </source>
</evidence>
<gene>
    <name evidence="5" type="ORF">XENORESO_012436</name>
</gene>
<dbReference type="InterPro" id="IPR043197">
    <property type="entry name" value="Plakin"/>
</dbReference>
<keyword evidence="2" id="KW-0175">Coiled coil</keyword>
<protein>
    <recommendedName>
        <fullName evidence="4">Periplakin/Envoplakin N-terminal domain-containing protein</fullName>
    </recommendedName>
</protein>
<dbReference type="Proteomes" id="UP001444071">
    <property type="component" value="Unassembled WGS sequence"/>
</dbReference>
<dbReference type="PANTHER" id="PTHR23169:SF7">
    <property type="entry name" value="ENVOPLAKIN"/>
    <property type="match status" value="1"/>
</dbReference>
<accession>A0ABV0X3S7</accession>
<dbReference type="Pfam" id="PF23160">
    <property type="entry name" value="Spectrin_1st_PEPL"/>
    <property type="match status" value="1"/>
</dbReference>
<evidence type="ECO:0000256" key="1">
    <source>
        <dbReference type="ARBA" id="ARBA00009109"/>
    </source>
</evidence>
<feature type="domain" description="Periplakin/Envoplakin N-terminal" evidence="4">
    <location>
        <begin position="33"/>
        <end position="125"/>
    </location>
</feature>
<dbReference type="Gene3D" id="1.20.58.60">
    <property type="match status" value="1"/>
</dbReference>
<comment type="caution">
    <text evidence="5">The sequence shown here is derived from an EMBL/GenBank/DDBJ whole genome shotgun (WGS) entry which is preliminary data.</text>
</comment>
<proteinExistence type="inferred from homology"/>
<dbReference type="InterPro" id="IPR055419">
    <property type="entry name" value="Spectrin_PEPL/EVPL"/>
</dbReference>
<sequence>MSKMLKSKDTSTKSSSKMSKTQASSTALLVDKMQKNADQVAKDILRAEDLLKVDQENDRNKRQFQHQKEIKDKLGNAEGLLMDLFLDIDKLKKLKNPQATDIESDIRDLHHRWSDDTAIYVKLYEQINDVSRMPRIDWEPVFSQKQKAVSTEEYGPTMADLEKQIAAQNILHRELAAYNSQLCISSAGSKEKYDTFKKQYNNMVVS</sequence>
<dbReference type="PANTHER" id="PTHR23169">
    <property type="entry name" value="ENVOPLAKIN"/>
    <property type="match status" value="1"/>
</dbReference>
<feature type="compositionally biased region" description="Low complexity" evidence="3">
    <location>
        <begin position="12"/>
        <end position="25"/>
    </location>
</feature>
<comment type="similarity">
    <text evidence="1">Belongs to the plakin or cytolinker family.</text>
</comment>
<evidence type="ECO:0000259" key="4">
    <source>
        <dbReference type="Pfam" id="PF23160"/>
    </source>
</evidence>
<name>A0ABV0X3S7_9TELE</name>
<reference evidence="5 6" key="1">
    <citation type="submission" date="2021-06" db="EMBL/GenBank/DDBJ databases">
        <authorList>
            <person name="Palmer J.M."/>
        </authorList>
    </citation>
    <scope>NUCLEOTIDE SEQUENCE [LARGE SCALE GENOMIC DNA]</scope>
    <source>
        <strain evidence="5 6">XR_2019</strain>
        <tissue evidence="5">Muscle</tissue>
    </source>
</reference>